<dbReference type="PANTHER" id="PTHR11561">
    <property type="entry name" value="PHOSPHOENOLPYRUVATE CARBOXYKINASE"/>
    <property type="match status" value="1"/>
</dbReference>
<dbReference type="InterPro" id="IPR008209">
    <property type="entry name" value="PEP_carboxykinase_GTP"/>
</dbReference>
<dbReference type="GO" id="GO:0042594">
    <property type="term" value="P:response to starvation"/>
    <property type="evidence" value="ECO:0007669"/>
    <property type="project" value="TreeGrafter"/>
</dbReference>
<feature type="domain" description="Phosphoenolpyruvate carboxykinase C-terminal P-loop" evidence="1">
    <location>
        <begin position="1"/>
        <end position="127"/>
    </location>
</feature>
<dbReference type="GO" id="GO:0006094">
    <property type="term" value="P:gluconeogenesis"/>
    <property type="evidence" value="ECO:0007669"/>
    <property type="project" value="InterPro"/>
</dbReference>
<evidence type="ECO:0000313" key="4">
    <source>
        <dbReference type="WBParaSite" id="OFLC_0000846201-mRNA-1"/>
    </source>
</evidence>
<organism evidence="4">
    <name type="scientific">Onchocerca flexuosa</name>
    <dbReference type="NCBI Taxonomy" id="387005"/>
    <lineage>
        <taxon>Eukaryota</taxon>
        <taxon>Metazoa</taxon>
        <taxon>Ecdysozoa</taxon>
        <taxon>Nematoda</taxon>
        <taxon>Chromadorea</taxon>
        <taxon>Rhabditida</taxon>
        <taxon>Spirurina</taxon>
        <taxon>Spiruromorpha</taxon>
        <taxon>Filarioidea</taxon>
        <taxon>Onchocercidae</taxon>
        <taxon>Onchocerca</taxon>
    </lineage>
</organism>
<gene>
    <name evidence="2" type="ORF">OFLC_LOCUS8462</name>
</gene>
<sequence>MHDPMAMRPFMGYNFGRYMRHWMKLGQPPHKVPKIFHVNWFRTTADGKFLWPGYGENIRVLDWILRRCDGDDSIAVDSPIGYLPTEGSINMSGLPNINWAELVSLPKKYWLEDMEETKHFFEQQVRHLIFQVLSFLIQTVAIGSDLPQEIAKELEEQTARIKAMP</sequence>
<evidence type="ECO:0000313" key="2">
    <source>
        <dbReference type="EMBL" id="VDO55766.1"/>
    </source>
</evidence>
<dbReference type="STRING" id="387005.A0A183HLV1"/>
<dbReference type="InterPro" id="IPR035077">
    <property type="entry name" value="PEP_carboxykinase_GTP_C"/>
</dbReference>
<dbReference type="EMBL" id="UZAJ01009586">
    <property type="protein sequence ID" value="VDO55766.1"/>
    <property type="molecule type" value="Genomic_DNA"/>
</dbReference>
<keyword evidence="3" id="KW-1185">Reference proteome</keyword>
<dbReference type="GO" id="GO:0030145">
    <property type="term" value="F:manganese ion binding"/>
    <property type="evidence" value="ECO:0007669"/>
    <property type="project" value="TreeGrafter"/>
</dbReference>
<dbReference type="GO" id="GO:0005525">
    <property type="term" value="F:GTP binding"/>
    <property type="evidence" value="ECO:0007669"/>
    <property type="project" value="InterPro"/>
</dbReference>
<dbReference type="Proteomes" id="UP000267606">
    <property type="component" value="Unassembled WGS sequence"/>
</dbReference>
<dbReference type="GO" id="GO:0019543">
    <property type="term" value="P:propionate catabolic process"/>
    <property type="evidence" value="ECO:0007669"/>
    <property type="project" value="TreeGrafter"/>
</dbReference>
<reference evidence="2 3" key="2">
    <citation type="submission" date="2018-11" db="EMBL/GenBank/DDBJ databases">
        <authorList>
            <consortium name="Pathogen Informatics"/>
        </authorList>
    </citation>
    <scope>NUCLEOTIDE SEQUENCE [LARGE SCALE GENOMIC DNA]</scope>
</reference>
<dbReference type="GO" id="GO:0006107">
    <property type="term" value="P:oxaloacetate metabolic process"/>
    <property type="evidence" value="ECO:0007669"/>
    <property type="project" value="TreeGrafter"/>
</dbReference>
<name>A0A183HLV1_9BILA</name>
<dbReference type="GO" id="GO:0071333">
    <property type="term" value="P:cellular response to glucose stimulus"/>
    <property type="evidence" value="ECO:0007669"/>
    <property type="project" value="TreeGrafter"/>
</dbReference>
<dbReference type="GO" id="GO:0033993">
    <property type="term" value="P:response to lipid"/>
    <property type="evidence" value="ECO:0007669"/>
    <property type="project" value="TreeGrafter"/>
</dbReference>
<dbReference type="Pfam" id="PF00821">
    <property type="entry name" value="PEPCK_GTP"/>
    <property type="match status" value="1"/>
</dbReference>
<dbReference type="GO" id="GO:0005829">
    <property type="term" value="C:cytosol"/>
    <property type="evidence" value="ECO:0007669"/>
    <property type="project" value="TreeGrafter"/>
</dbReference>
<dbReference type="GO" id="GO:0046327">
    <property type="term" value="P:glycerol biosynthetic process from pyruvate"/>
    <property type="evidence" value="ECO:0007669"/>
    <property type="project" value="TreeGrafter"/>
</dbReference>
<dbReference type="AlphaFoldDB" id="A0A183HLV1"/>
<protein>
    <submittedName>
        <fullName evidence="4">Phosphoenolpyruvate carboxykinase</fullName>
    </submittedName>
</protein>
<dbReference type="SUPFAM" id="SSF53795">
    <property type="entry name" value="PEP carboxykinase-like"/>
    <property type="match status" value="1"/>
</dbReference>
<dbReference type="PANTHER" id="PTHR11561:SF0">
    <property type="entry name" value="PHOSPHOENOLPYRUVATE CARBOXYKINASE [GTP]-RELATED"/>
    <property type="match status" value="1"/>
</dbReference>
<reference evidence="4" key="1">
    <citation type="submission" date="2016-06" db="UniProtKB">
        <authorList>
            <consortium name="WormBaseParasite"/>
        </authorList>
    </citation>
    <scope>IDENTIFICATION</scope>
</reference>
<dbReference type="Gene3D" id="3.90.228.20">
    <property type="match status" value="1"/>
</dbReference>
<dbReference type="InterPro" id="IPR013035">
    <property type="entry name" value="PEP_carboxykinase_C"/>
</dbReference>
<dbReference type="WBParaSite" id="OFLC_0000846201-mRNA-1">
    <property type="protein sequence ID" value="OFLC_0000846201-mRNA-1"/>
    <property type="gene ID" value="OFLC_0000846201"/>
</dbReference>
<accession>A0A183HLV1</accession>
<evidence type="ECO:0000259" key="1">
    <source>
        <dbReference type="Pfam" id="PF00821"/>
    </source>
</evidence>
<dbReference type="GO" id="GO:0004613">
    <property type="term" value="F:phosphoenolpyruvate carboxykinase (GTP) activity"/>
    <property type="evidence" value="ECO:0007669"/>
    <property type="project" value="TreeGrafter"/>
</dbReference>
<proteinExistence type="predicted"/>
<evidence type="ECO:0000313" key="3">
    <source>
        <dbReference type="Proteomes" id="UP000267606"/>
    </source>
</evidence>